<dbReference type="InterPro" id="IPR001557">
    <property type="entry name" value="L-lactate/malate_DH"/>
</dbReference>
<evidence type="ECO:0000256" key="7">
    <source>
        <dbReference type="NCBIfam" id="TIGR01771"/>
    </source>
</evidence>
<dbReference type="OrthoDB" id="9802969at2"/>
<feature type="binding site" evidence="9">
    <location>
        <position position="98"/>
    </location>
    <ligand>
        <name>NAD(+)</name>
        <dbReference type="ChEBI" id="CHEBI:57540"/>
    </ligand>
</feature>
<evidence type="ECO:0000256" key="11">
    <source>
        <dbReference type="SAM" id="Phobius"/>
    </source>
</evidence>
<comment type="pathway">
    <text evidence="1">Fermentation; pyruvate fermentation to lactate; (S)-lactate from pyruvate: step 1/1.</text>
</comment>
<dbReference type="Pfam" id="PF02866">
    <property type="entry name" value="Ldh_1_C"/>
    <property type="match status" value="1"/>
</dbReference>
<name>A0A3S1APU4_9CYAN</name>
<feature type="active site" description="Proton acceptor" evidence="8">
    <location>
        <position position="178"/>
    </location>
</feature>
<dbReference type="GO" id="GO:0005737">
    <property type="term" value="C:cytoplasm"/>
    <property type="evidence" value="ECO:0007669"/>
    <property type="project" value="UniProtKB-UniRule"/>
</dbReference>
<feature type="binding site" evidence="9">
    <location>
        <begin position="12"/>
        <end position="17"/>
    </location>
    <ligand>
        <name>NAD(+)</name>
        <dbReference type="ChEBI" id="CHEBI:57540"/>
    </ligand>
</feature>
<accession>A0A3S1APU4</accession>
<evidence type="ECO:0000256" key="6">
    <source>
        <dbReference type="ARBA" id="ARBA00049258"/>
    </source>
</evidence>
<dbReference type="PANTHER" id="PTHR43128:SF16">
    <property type="entry name" value="L-LACTATE DEHYDROGENASE"/>
    <property type="match status" value="1"/>
</dbReference>
<dbReference type="SUPFAM" id="SSF51735">
    <property type="entry name" value="NAD(P)-binding Rossmann-fold domains"/>
    <property type="match status" value="1"/>
</dbReference>
<dbReference type="Gene3D" id="3.90.110.10">
    <property type="entry name" value="Lactate dehydrogenase/glycoside hydrolase, family 4, C-terminal"/>
    <property type="match status" value="1"/>
</dbReference>
<comment type="catalytic activity">
    <reaction evidence="6">
        <text>(S)-lactate + NAD(+) = pyruvate + NADH + H(+)</text>
        <dbReference type="Rhea" id="RHEA:23444"/>
        <dbReference type="ChEBI" id="CHEBI:15361"/>
        <dbReference type="ChEBI" id="CHEBI:15378"/>
        <dbReference type="ChEBI" id="CHEBI:16651"/>
        <dbReference type="ChEBI" id="CHEBI:57540"/>
        <dbReference type="ChEBI" id="CHEBI:57945"/>
        <dbReference type="EC" id="1.1.1.27"/>
    </reaction>
</comment>
<organism evidence="14 15">
    <name type="scientific">Dulcicalothrix desertica PCC 7102</name>
    <dbReference type="NCBI Taxonomy" id="232991"/>
    <lineage>
        <taxon>Bacteria</taxon>
        <taxon>Bacillati</taxon>
        <taxon>Cyanobacteriota</taxon>
        <taxon>Cyanophyceae</taxon>
        <taxon>Nostocales</taxon>
        <taxon>Calotrichaceae</taxon>
        <taxon>Dulcicalothrix</taxon>
    </lineage>
</organism>
<feature type="domain" description="Lactate/malate dehydrogenase C-terminal" evidence="13">
    <location>
        <begin position="148"/>
        <end position="313"/>
    </location>
</feature>
<evidence type="ECO:0000256" key="9">
    <source>
        <dbReference type="PIRSR" id="PIRSR000102-3"/>
    </source>
</evidence>
<comment type="similarity">
    <text evidence="2">Belongs to the LDH/MDH superfamily. LDH family.</text>
</comment>
<dbReference type="RefSeq" id="WP_127086565.1">
    <property type="nucleotide sequence ID" value="NZ_RSCL01000034.1"/>
</dbReference>
<evidence type="ECO:0000256" key="1">
    <source>
        <dbReference type="ARBA" id="ARBA00004843"/>
    </source>
</evidence>
<protein>
    <recommendedName>
        <fullName evidence="3 7">L-lactate dehydrogenase</fullName>
        <ecNumber evidence="3 7">1.1.1.27</ecNumber>
    </recommendedName>
</protein>
<evidence type="ECO:0000256" key="8">
    <source>
        <dbReference type="PIRSR" id="PIRSR000102-1"/>
    </source>
</evidence>
<keyword evidence="4 10" id="KW-0560">Oxidoreductase</keyword>
<dbReference type="PANTHER" id="PTHR43128">
    <property type="entry name" value="L-2-HYDROXYCARBOXYLATE DEHYDROGENASE (NAD(P)(+))"/>
    <property type="match status" value="1"/>
</dbReference>
<dbReference type="InterPro" id="IPR001236">
    <property type="entry name" value="Lactate/malate_DH_N"/>
</dbReference>
<dbReference type="SUPFAM" id="SSF56327">
    <property type="entry name" value="LDH C-terminal domain-like"/>
    <property type="match status" value="1"/>
</dbReference>
<keyword evidence="5 9" id="KW-0520">NAD</keyword>
<dbReference type="GO" id="GO:0006089">
    <property type="term" value="P:lactate metabolic process"/>
    <property type="evidence" value="ECO:0007669"/>
    <property type="project" value="TreeGrafter"/>
</dbReference>
<evidence type="ECO:0000256" key="5">
    <source>
        <dbReference type="ARBA" id="ARBA00023027"/>
    </source>
</evidence>
<dbReference type="PIRSF" id="PIRSF000102">
    <property type="entry name" value="Lac_mal_DH"/>
    <property type="match status" value="1"/>
</dbReference>
<dbReference type="InterPro" id="IPR018177">
    <property type="entry name" value="L-lactate_DH_AS"/>
</dbReference>
<dbReference type="Gene3D" id="3.40.50.720">
    <property type="entry name" value="NAD(P)-binding Rossmann-like Domain"/>
    <property type="match status" value="1"/>
</dbReference>
<gene>
    <name evidence="14" type="primary">ldh</name>
    <name evidence="14" type="ORF">DSM106972_085460</name>
</gene>
<dbReference type="InterPro" id="IPR011304">
    <property type="entry name" value="L-lactate_DH"/>
</dbReference>
<keyword evidence="11" id="KW-0812">Transmembrane</keyword>
<evidence type="ECO:0000256" key="2">
    <source>
        <dbReference type="ARBA" id="ARBA00006054"/>
    </source>
</evidence>
<comment type="caution">
    <text evidence="14">The sequence shown here is derived from an EMBL/GenBank/DDBJ whole genome shotgun (WGS) entry which is preliminary data.</text>
</comment>
<dbReference type="InterPro" id="IPR036291">
    <property type="entry name" value="NAD(P)-bd_dom_sf"/>
</dbReference>
<dbReference type="PRINTS" id="PR00086">
    <property type="entry name" value="LLDHDRGNASE"/>
</dbReference>
<dbReference type="InterPro" id="IPR015955">
    <property type="entry name" value="Lactate_DH/Glyco_Ohase_4_C"/>
</dbReference>
<keyword evidence="11" id="KW-0472">Membrane</keyword>
<evidence type="ECO:0000313" key="15">
    <source>
        <dbReference type="Proteomes" id="UP000271624"/>
    </source>
</evidence>
<feature type="binding site" evidence="9">
    <location>
        <begin position="121"/>
        <end position="123"/>
    </location>
    <ligand>
        <name>NAD(+)</name>
        <dbReference type="ChEBI" id="CHEBI:57540"/>
    </ligand>
</feature>
<keyword evidence="11" id="KW-1133">Transmembrane helix</keyword>
<proteinExistence type="inferred from homology"/>
<dbReference type="GO" id="GO:0004459">
    <property type="term" value="F:L-lactate dehydrogenase (NAD+) activity"/>
    <property type="evidence" value="ECO:0007669"/>
    <property type="project" value="UniProtKB-UniRule"/>
</dbReference>
<evidence type="ECO:0000256" key="3">
    <source>
        <dbReference type="ARBA" id="ARBA00012967"/>
    </source>
</evidence>
<dbReference type="Pfam" id="PF00056">
    <property type="entry name" value="Ldh_1_N"/>
    <property type="match status" value="1"/>
</dbReference>
<dbReference type="EMBL" id="RSCL01000034">
    <property type="protein sequence ID" value="RUS96996.1"/>
    <property type="molecule type" value="Genomic_DNA"/>
</dbReference>
<keyword evidence="15" id="KW-1185">Reference proteome</keyword>
<dbReference type="NCBIfam" id="TIGR01771">
    <property type="entry name" value="L-LDH-NAD"/>
    <property type="match status" value="1"/>
</dbReference>
<dbReference type="UniPathway" id="UPA00554">
    <property type="reaction ID" value="UER00611"/>
</dbReference>
<feature type="domain" description="Lactate/malate dehydrogenase N-terminal" evidence="12">
    <location>
        <begin position="7"/>
        <end position="145"/>
    </location>
</feature>
<evidence type="ECO:0000256" key="10">
    <source>
        <dbReference type="RuleBase" id="RU003369"/>
    </source>
</evidence>
<dbReference type="GO" id="GO:0006096">
    <property type="term" value="P:glycolytic process"/>
    <property type="evidence" value="ECO:0007669"/>
    <property type="project" value="UniProtKB-UniRule"/>
</dbReference>
<reference evidence="14" key="1">
    <citation type="submission" date="2018-12" db="EMBL/GenBank/DDBJ databases">
        <authorList>
            <person name="Will S."/>
            <person name="Neumann-Schaal M."/>
            <person name="Henke P."/>
        </authorList>
    </citation>
    <scope>NUCLEOTIDE SEQUENCE</scope>
    <source>
        <strain evidence="14">PCC 7102</strain>
    </source>
</reference>
<evidence type="ECO:0000259" key="12">
    <source>
        <dbReference type="Pfam" id="PF00056"/>
    </source>
</evidence>
<feature type="transmembrane region" description="Helical" evidence="11">
    <location>
        <begin position="12"/>
        <end position="36"/>
    </location>
</feature>
<dbReference type="InterPro" id="IPR022383">
    <property type="entry name" value="Lactate/malate_DH_C"/>
</dbReference>
<dbReference type="PROSITE" id="PS00064">
    <property type="entry name" value="L_LDH"/>
    <property type="match status" value="1"/>
</dbReference>
<evidence type="ECO:0000259" key="13">
    <source>
        <dbReference type="Pfam" id="PF02866"/>
    </source>
</evidence>
<sequence length="315" mass="34164">MNSKLSKVGVVGAGRVGAAVANALVMMGVCVSVVLYNRTKDKAEGEAWDIEDAIPLLEECDILPTDKYEDFADCDVIVITIGAQASEGQSRLELLSDNADIMRSTIKELDRVAPDAILIIISNPVDVLTRIAIKTSTRPENLIIGSGTVLDTARVRYQLGKLINISKQDANIYVIGEHGDTSVIVWSNALIGAIPLEKFSLPQGTSLDKIKSEYVENTRKRAYAIGERKGGTSHGISTVAAQLVDTVLRDEKQIFTVSVKADSEYKIGEEVVLGLPCIIGKKGIERKLHIPLSEEEQSGLEHSAEKLNEAYESVM</sequence>
<reference evidence="14" key="2">
    <citation type="journal article" date="2019" name="Genome Biol. Evol.">
        <title>Day and night: Metabolic profiles and evolutionary relationships of six axenic non-marine cyanobacteria.</title>
        <authorList>
            <person name="Will S.E."/>
            <person name="Henke P."/>
            <person name="Boedeker C."/>
            <person name="Huang S."/>
            <person name="Brinkmann H."/>
            <person name="Rohde M."/>
            <person name="Jarek M."/>
            <person name="Friedl T."/>
            <person name="Seufert S."/>
            <person name="Schumacher M."/>
            <person name="Overmann J."/>
            <person name="Neumann-Schaal M."/>
            <person name="Petersen J."/>
        </authorList>
    </citation>
    <scope>NUCLEOTIDE SEQUENCE [LARGE SCALE GENOMIC DNA]</scope>
    <source>
        <strain evidence="14">PCC 7102</strain>
    </source>
</reference>
<dbReference type="AlphaFoldDB" id="A0A3S1APU4"/>
<evidence type="ECO:0000313" key="14">
    <source>
        <dbReference type="EMBL" id="RUS96996.1"/>
    </source>
</evidence>
<dbReference type="EC" id="1.1.1.27" evidence="3 7"/>
<evidence type="ECO:0000256" key="4">
    <source>
        <dbReference type="ARBA" id="ARBA00023002"/>
    </source>
</evidence>
<dbReference type="Proteomes" id="UP000271624">
    <property type="component" value="Unassembled WGS sequence"/>
</dbReference>